<keyword evidence="3" id="KW-1185">Reference proteome</keyword>
<keyword evidence="1" id="KW-1133">Transmembrane helix</keyword>
<feature type="transmembrane region" description="Helical" evidence="1">
    <location>
        <begin position="450"/>
        <end position="472"/>
    </location>
</feature>
<evidence type="ECO:0000313" key="2">
    <source>
        <dbReference type="EMBL" id="KAK3796599.1"/>
    </source>
</evidence>
<sequence>MLKGVQCWATLRSSRRSQVFFRRENFEPELRNTLSIWLSETWGPGEGQPQLSWHGGEETPELFLRVECWPPLLLLYQVVVAGLPSSAAMCDCEQVPLSPPPPQPQLSLLYRLPPQPQQLLQLGLQPPRLEPQREPRGPQQQRRCYHITRSSPRYISYCRPRNRDFGYRRGRVVDVSKTYDHAKDIPLHLHAFRDSRVLITLKDTTSGLYCWPQLVTCQNSRSKSFVTSERHGGDILPSVIRMSQIAVSTKLASRSRSKSYSGGPVLTSRYFSCSSSAEIMQKEDFAKTRHTQQHHLQSPYSTTPLAVAIHNSTTCSRHTQTTPPAVAIHNNTTCSRHTQQHHLQSPYTTPPPAVAILNTTICSRHTQQHHLQSPYTTIPPAVAILNNTTCSRHTQQHHLQSPYTTIPPAVAILNTTTAPNSQNRTELIEGKRKHNAVRELLETVWTRQRLLVFLACVFGAIVLVKTALNWGVGVLGAL</sequence>
<dbReference type="AlphaFoldDB" id="A0AAE1AYU0"/>
<gene>
    <name evidence="2" type="ORF">RRG08_057847</name>
</gene>
<comment type="caution">
    <text evidence="2">The sequence shown here is derived from an EMBL/GenBank/DDBJ whole genome shotgun (WGS) entry which is preliminary data.</text>
</comment>
<keyword evidence="1" id="KW-0472">Membrane</keyword>
<accession>A0AAE1AYU0</accession>
<name>A0AAE1AYU0_9GAST</name>
<proteinExistence type="predicted"/>
<organism evidence="2 3">
    <name type="scientific">Elysia crispata</name>
    <name type="common">lettuce slug</name>
    <dbReference type="NCBI Taxonomy" id="231223"/>
    <lineage>
        <taxon>Eukaryota</taxon>
        <taxon>Metazoa</taxon>
        <taxon>Spiralia</taxon>
        <taxon>Lophotrochozoa</taxon>
        <taxon>Mollusca</taxon>
        <taxon>Gastropoda</taxon>
        <taxon>Heterobranchia</taxon>
        <taxon>Euthyneura</taxon>
        <taxon>Panpulmonata</taxon>
        <taxon>Sacoglossa</taxon>
        <taxon>Placobranchoidea</taxon>
        <taxon>Plakobranchidae</taxon>
        <taxon>Elysia</taxon>
    </lineage>
</organism>
<keyword evidence="1" id="KW-0812">Transmembrane</keyword>
<dbReference type="Proteomes" id="UP001283361">
    <property type="component" value="Unassembled WGS sequence"/>
</dbReference>
<reference evidence="2" key="1">
    <citation type="journal article" date="2023" name="G3 (Bethesda)">
        <title>A reference genome for the long-term kleptoplast-retaining sea slug Elysia crispata morphotype clarki.</title>
        <authorList>
            <person name="Eastman K.E."/>
            <person name="Pendleton A.L."/>
            <person name="Shaikh M.A."/>
            <person name="Suttiyut T."/>
            <person name="Ogas R."/>
            <person name="Tomko P."/>
            <person name="Gavelis G."/>
            <person name="Widhalm J.R."/>
            <person name="Wisecaver J.H."/>
        </authorList>
    </citation>
    <scope>NUCLEOTIDE SEQUENCE</scope>
    <source>
        <strain evidence="2">ECLA1</strain>
    </source>
</reference>
<evidence type="ECO:0000313" key="3">
    <source>
        <dbReference type="Proteomes" id="UP001283361"/>
    </source>
</evidence>
<dbReference type="EMBL" id="JAWDGP010000872">
    <property type="protein sequence ID" value="KAK3796599.1"/>
    <property type="molecule type" value="Genomic_DNA"/>
</dbReference>
<protein>
    <submittedName>
        <fullName evidence="2">Uncharacterized protein</fullName>
    </submittedName>
</protein>
<evidence type="ECO:0000256" key="1">
    <source>
        <dbReference type="SAM" id="Phobius"/>
    </source>
</evidence>